<evidence type="ECO:0000256" key="3">
    <source>
        <dbReference type="ARBA" id="ARBA00022989"/>
    </source>
</evidence>
<dbReference type="PANTHER" id="PTHR12911:SF8">
    <property type="entry name" value="KLAROID PROTEIN-RELATED"/>
    <property type="match status" value="1"/>
</dbReference>
<feature type="domain" description="SUN" evidence="7">
    <location>
        <begin position="538"/>
        <end position="714"/>
    </location>
</feature>
<dbReference type="PANTHER" id="PTHR12911">
    <property type="entry name" value="SAD1/UNC-84-LIKE PROTEIN-RELATED"/>
    <property type="match status" value="1"/>
</dbReference>
<sequence length="715" mass="80768">MTDYSSPIPRRRDLYSTLFNEHLSTPPPADNALRDTTVNVATAFSNAEQQQKQQPYSIATRSPSRSLSGVGTGPHIDTSYLMSPSKRFSMARRDTDQYGTLVDSDNDFFEFKPMEDFGRQHSSFSQRSSSDDDDDPYQEEEFLAYNPGEEELRRNRITGRQYTMDGSQAGSFHSLFSRISLDTQDTVDNTDNVPIHQSSPIPSTSPPIILALERVFKSAMLCIFMVFWLVRKLTVAFITFVLVIVVKIFINPLVYLLQSIGFRSLTFPTPLTLSAGDSPSSSFHWIWSVLLLAVPSLWYLYPDIGHSIRSLSLPTYQLPHWTTFTPSATIPGDGDPLMMHRVVTLENTVHGLVEHMQKQDTNSKQQFSSINWYLDQLQTQLTQWTASQSKVLEISLEDQIDKVENVLASTTTEWNNRLMKPESQDGSTVVSPKLVDALRQTFVSKSDLGDNTMHWDDMINRHQDSIDQYVQGVMDQYIQEQRRLGKWLDMDTLISQMMQPGVMPTETSNLVRGWIDAAVERYYQDLTRTPDYALSTRGGMVIHSLTSPTFSSLDNTDTHWWAKLYAGWTQPTISPVIALTPGIHTGQCWPMKGSHGSLGIKLSERINVQGITVEYPSQPSITNKISSAPKRMDIWGIQDLNAGFSMDSHDNDNHSNSIYLGTITYDVHAQPAQTFPITTNRFITFEGVVVRVLSNWGNQEYTCLCRVGVHGTTEV</sequence>
<dbReference type="Proteomes" id="UP000078561">
    <property type="component" value="Unassembled WGS sequence"/>
</dbReference>
<dbReference type="OrthoDB" id="342281at2759"/>
<dbReference type="GO" id="GO:0034993">
    <property type="term" value="C:meiotic nuclear membrane microtubule tethering complex"/>
    <property type="evidence" value="ECO:0007669"/>
    <property type="project" value="TreeGrafter"/>
</dbReference>
<name>A0A163K1Z2_ABSGL</name>
<dbReference type="AlphaFoldDB" id="A0A163K1Z2"/>
<evidence type="ECO:0000256" key="1">
    <source>
        <dbReference type="ARBA" id="ARBA00004370"/>
    </source>
</evidence>
<evidence type="ECO:0000313" key="8">
    <source>
        <dbReference type="EMBL" id="SAM06006.1"/>
    </source>
</evidence>
<evidence type="ECO:0000259" key="7">
    <source>
        <dbReference type="PROSITE" id="PS51469"/>
    </source>
</evidence>
<dbReference type="InterPro" id="IPR012919">
    <property type="entry name" value="SUN_dom"/>
</dbReference>
<feature type="region of interest" description="Disordered" evidence="5">
    <location>
        <begin position="119"/>
        <end position="138"/>
    </location>
</feature>
<evidence type="ECO:0000256" key="6">
    <source>
        <dbReference type="SAM" id="Phobius"/>
    </source>
</evidence>
<proteinExistence type="predicted"/>
<feature type="transmembrane region" description="Helical" evidence="6">
    <location>
        <begin position="237"/>
        <end position="262"/>
    </location>
</feature>
<feature type="region of interest" description="Disordered" evidence="5">
    <location>
        <begin position="46"/>
        <end position="77"/>
    </location>
</feature>
<accession>A0A163K1Z2</accession>
<organism evidence="8">
    <name type="scientific">Absidia glauca</name>
    <name type="common">Pin mould</name>
    <dbReference type="NCBI Taxonomy" id="4829"/>
    <lineage>
        <taxon>Eukaryota</taxon>
        <taxon>Fungi</taxon>
        <taxon>Fungi incertae sedis</taxon>
        <taxon>Mucoromycota</taxon>
        <taxon>Mucoromycotina</taxon>
        <taxon>Mucoromycetes</taxon>
        <taxon>Mucorales</taxon>
        <taxon>Cunninghamellaceae</taxon>
        <taxon>Absidia</taxon>
    </lineage>
</organism>
<keyword evidence="2 6" id="KW-0812">Transmembrane</keyword>
<keyword evidence="4 6" id="KW-0472">Membrane</keyword>
<feature type="compositionally biased region" description="Polar residues" evidence="5">
    <location>
        <begin position="46"/>
        <end position="69"/>
    </location>
</feature>
<gene>
    <name evidence="8" type="primary">ABSGL_11882.1 scaffold 12357</name>
</gene>
<dbReference type="PROSITE" id="PS51469">
    <property type="entry name" value="SUN"/>
    <property type="match status" value="1"/>
</dbReference>
<evidence type="ECO:0000256" key="2">
    <source>
        <dbReference type="ARBA" id="ARBA00022692"/>
    </source>
</evidence>
<dbReference type="Gene3D" id="2.60.120.260">
    <property type="entry name" value="Galactose-binding domain-like"/>
    <property type="match status" value="1"/>
</dbReference>
<dbReference type="Pfam" id="PF07738">
    <property type="entry name" value="Sad1_UNC"/>
    <property type="match status" value="1"/>
</dbReference>
<dbReference type="OMA" id="FFMAFWI"/>
<dbReference type="STRING" id="4829.A0A163K1Z2"/>
<evidence type="ECO:0000313" key="9">
    <source>
        <dbReference type="Proteomes" id="UP000078561"/>
    </source>
</evidence>
<protein>
    <recommendedName>
        <fullName evidence="7">SUN domain-containing protein</fullName>
    </recommendedName>
</protein>
<reference evidence="8" key="1">
    <citation type="submission" date="2016-04" db="EMBL/GenBank/DDBJ databases">
        <authorList>
            <person name="Evans L.H."/>
            <person name="Alamgir A."/>
            <person name="Owens N."/>
            <person name="Weber N.D."/>
            <person name="Virtaneva K."/>
            <person name="Barbian K."/>
            <person name="Babar A."/>
            <person name="Rosenke K."/>
        </authorList>
    </citation>
    <scope>NUCLEOTIDE SEQUENCE [LARGE SCALE GENOMIC DNA]</scope>
    <source>
        <strain evidence="8">CBS 101.48</strain>
    </source>
</reference>
<feature type="transmembrane region" description="Helical" evidence="6">
    <location>
        <begin position="208"/>
        <end position="230"/>
    </location>
</feature>
<comment type="subcellular location">
    <subcellularLocation>
        <location evidence="1">Membrane</location>
    </subcellularLocation>
</comment>
<dbReference type="EMBL" id="LT554489">
    <property type="protein sequence ID" value="SAM06006.1"/>
    <property type="molecule type" value="Genomic_DNA"/>
</dbReference>
<keyword evidence="3 6" id="KW-1133">Transmembrane helix</keyword>
<evidence type="ECO:0000256" key="4">
    <source>
        <dbReference type="ARBA" id="ARBA00023136"/>
    </source>
</evidence>
<dbReference type="GO" id="GO:0043495">
    <property type="term" value="F:protein-membrane adaptor activity"/>
    <property type="evidence" value="ECO:0007669"/>
    <property type="project" value="TreeGrafter"/>
</dbReference>
<dbReference type="InterPro" id="IPR045119">
    <property type="entry name" value="SUN1-5"/>
</dbReference>
<evidence type="ECO:0000256" key="5">
    <source>
        <dbReference type="SAM" id="MobiDB-lite"/>
    </source>
</evidence>
<keyword evidence="9" id="KW-1185">Reference proteome</keyword>
<dbReference type="InParanoid" id="A0A163K1Z2"/>